<dbReference type="InterPro" id="IPR011335">
    <property type="entry name" value="Restrct_endonuc-II-like"/>
</dbReference>
<dbReference type="SUPFAM" id="SSF52980">
    <property type="entry name" value="Restriction endonuclease-like"/>
    <property type="match status" value="1"/>
</dbReference>
<feature type="non-terminal residue" evidence="1">
    <location>
        <position position="232"/>
    </location>
</feature>
<sequence>MVVDTATETVLSVTCEDCPASQGGCKHGVGFLMLVHRRSEEPSPTSVECYWKKSVLSSVGSSIKFVFQNLPQKFLIHFYSNSKKDHNITHLKHITEEKNPSLSLQVLLHNFVHVNENSVNQELFLQFCSQTTYSDFCSLAVKNTLRYGNITASKLYEVAHCYSFDGSLVEKILVFGASPDALGKDYVVEIKCSASLKSKTLYIRRYGEVKPKHKAQMNLQMLLCNKKKAICG</sequence>
<reference evidence="1 2" key="1">
    <citation type="submission" date="2023-02" db="EMBL/GenBank/DDBJ databases">
        <title>LHISI_Scaffold_Assembly.</title>
        <authorList>
            <person name="Stuart O.P."/>
            <person name="Cleave R."/>
            <person name="Magrath M.J.L."/>
            <person name="Mikheyev A.S."/>
        </authorList>
    </citation>
    <scope>NUCLEOTIDE SEQUENCE [LARGE SCALE GENOMIC DNA]</scope>
    <source>
        <strain evidence="1">Daus_M_001</strain>
        <tissue evidence="1">Leg muscle</tissue>
    </source>
</reference>
<evidence type="ECO:0000313" key="1">
    <source>
        <dbReference type="EMBL" id="KAJ8896602.1"/>
    </source>
</evidence>
<keyword evidence="2" id="KW-1185">Reference proteome</keyword>
<evidence type="ECO:0000313" key="2">
    <source>
        <dbReference type="Proteomes" id="UP001159363"/>
    </source>
</evidence>
<proteinExistence type="predicted"/>
<dbReference type="Proteomes" id="UP001159363">
    <property type="component" value="Chromosome 1"/>
</dbReference>
<dbReference type="PANTHER" id="PTHR39953">
    <property type="entry name" value="RE54151P"/>
    <property type="match status" value="1"/>
</dbReference>
<dbReference type="InterPro" id="IPR011604">
    <property type="entry name" value="PDDEXK-like_dom_sf"/>
</dbReference>
<comment type="caution">
    <text evidence="1">The sequence shown here is derived from an EMBL/GenBank/DDBJ whole genome shotgun (WGS) entry which is preliminary data.</text>
</comment>
<name>A0ABQ9IJI5_9NEOP</name>
<gene>
    <name evidence="1" type="ORF">PR048_001946</name>
</gene>
<protein>
    <submittedName>
        <fullName evidence="1">Uncharacterized protein</fullName>
    </submittedName>
</protein>
<dbReference type="PANTHER" id="PTHR39953:SF1">
    <property type="entry name" value="RE54151P"/>
    <property type="match status" value="1"/>
</dbReference>
<organism evidence="1 2">
    <name type="scientific">Dryococelus australis</name>
    <dbReference type="NCBI Taxonomy" id="614101"/>
    <lineage>
        <taxon>Eukaryota</taxon>
        <taxon>Metazoa</taxon>
        <taxon>Ecdysozoa</taxon>
        <taxon>Arthropoda</taxon>
        <taxon>Hexapoda</taxon>
        <taxon>Insecta</taxon>
        <taxon>Pterygota</taxon>
        <taxon>Neoptera</taxon>
        <taxon>Polyneoptera</taxon>
        <taxon>Phasmatodea</taxon>
        <taxon>Verophasmatodea</taxon>
        <taxon>Anareolatae</taxon>
        <taxon>Phasmatidae</taxon>
        <taxon>Eurycanthinae</taxon>
        <taxon>Dryococelus</taxon>
    </lineage>
</organism>
<dbReference type="Gene3D" id="3.90.320.10">
    <property type="match status" value="1"/>
</dbReference>
<accession>A0ABQ9IJI5</accession>
<dbReference type="EMBL" id="JARBHB010000001">
    <property type="protein sequence ID" value="KAJ8896602.1"/>
    <property type="molecule type" value="Genomic_DNA"/>
</dbReference>